<organism evidence="6 7">
    <name type="scientific">Candidatus Desulfosporosinus infrequens</name>
    <dbReference type="NCBI Taxonomy" id="2043169"/>
    <lineage>
        <taxon>Bacteria</taxon>
        <taxon>Bacillati</taxon>
        <taxon>Bacillota</taxon>
        <taxon>Clostridia</taxon>
        <taxon>Eubacteriales</taxon>
        <taxon>Desulfitobacteriaceae</taxon>
        <taxon>Desulfosporosinus</taxon>
    </lineage>
</organism>
<gene>
    <name evidence="6" type="ORF">SBF1_3800007</name>
</gene>
<dbReference type="PANTHER" id="PTHR30055">
    <property type="entry name" value="HTH-TYPE TRANSCRIPTIONAL REGULATOR RUTR"/>
    <property type="match status" value="1"/>
</dbReference>
<evidence type="ECO:0000259" key="5">
    <source>
        <dbReference type="PROSITE" id="PS50977"/>
    </source>
</evidence>
<dbReference type="AlphaFoldDB" id="A0A2U3L5Q7"/>
<dbReference type="SUPFAM" id="SSF46689">
    <property type="entry name" value="Homeodomain-like"/>
    <property type="match status" value="1"/>
</dbReference>
<dbReference type="OrthoDB" id="268339at2"/>
<sequence length="204" mass="23903">MPEEDTRLSRIERKKDKMRQQIITVAMDLFRKQGFYGTTLEQIAQEVDIAKKTLYNYFPEKEAIISAYVQGFSRKEAFHLDEFIRSYPDIRSRLLAIFEKSAQTYEADPEVWKVYTLYRLRNKFNFSKDEELRSGFEGILTKVIAHAQEEGNIRLDIPAKELAQHLEKYFFMTVLSMLNDLEGFSLSDSLARCVDIFLNGVTSR</sequence>
<evidence type="ECO:0000313" key="6">
    <source>
        <dbReference type="EMBL" id="SPF47242.1"/>
    </source>
</evidence>
<dbReference type="Pfam" id="PF00440">
    <property type="entry name" value="TetR_N"/>
    <property type="match status" value="1"/>
</dbReference>
<evidence type="ECO:0000313" key="7">
    <source>
        <dbReference type="Proteomes" id="UP000238916"/>
    </source>
</evidence>
<evidence type="ECO:0000256" key="3">
    <source>
        <dbReference type="ARBA" id="ARBA00023163"/>
    </source>
</evidence>
<dbReference type="PRINTS" id="PR00455">
    <property type="entry name" value="HTHTETR"/>
</dbReference>
<feature type="domain" description="HTH tetR-type" evidence="5">
    <location>
        <begin position="16"/>
        <end position="76"/>
    </location>
</feature>
<keyword evidence="3" id="KW-0804">Transcription</keyword>
<dbReference type="GO" id="GO:0000976">
    <property type="term" value="F:transcription cis-regulatory region binding"/>
    <property type="evidence" value="ECO:0007669"/>
    <property type="project" value="TreeGrafter"/>
</dbReference>
<dbReference type="InterPro" id="IPR001647">
    <property type="entry name" value="HTH_TetR"/>
</dbReference>
<feature type="DNA-binding region" description="H-T-H motif" evidence="4">
    <location>
        <begin position="39"/>
        <end position="58"/>
    </location>
</feature>
<dbReference type="SUPFAM" id="SSF48498">
    <property type="entry name" value="Tetracyclin repressor-like, C-terminal domain"/>
    <property type="match status" value="1"/>
</dbReference>
<accession>A0A2U3L5Q7</accession>
<dbReference type="InterPro" id="IPR009057">
    <property type="entry name" value="Homeodomain-like_sf"/>
</dbReference>
<dbReference type="InterPro" id="IPR050109">
    <property type="entry name" value="HTH-type_TetR-like_transc_reg"/>
</dbReference>
<protein>
    <submittedName>
        <fullName evidence="6">Transcriptional regulator</fullName>
    </submittedName>
</protein>
<dbReference type="PANTHER" id="PTHR30055:SF234">
    <property type="entry name" value="HTH-TYPE TRANSCRIPTIONAL REGULATOR BETI"/>
    <property type="match status" value="1"/>
</dbReference>
<dbReference type="Gene3D" id="1.10.357.10">
    <property type="entry name" value="Tetracycline Repressor, domain 2"/>
    <property type="match status" value="1"/>
</dbReference>
<dbReference type="EMBL" id="OMOF01000313">
    <property type="protein sequence ID" value="SPF47242.1"/>
    <property type="molecule type" value="Genomic_DNA"/>
</dbReference>
<dbReference type="Proteomes" id="UP000238916">
    <property type="component" value="Unassembled WGS sequence"/>
</dbReference>
<evidence type="ECO:0000256" key="4">
    <source>
        <dbReference type="PROSITE-ProRule" id="PRU00335"/>
    </source>
</evidence>
<evidence type="ECO:0000256" key="1">
    <source>
        <dbReference type="ARBA" id="ARBA00023015"/>
    </source>
</evidence>
<dbReference type="GO" id="GO:0003700">
    <property type="term" value="F:DNA-binding transcription factor activity"/>
    <property type="evidence" value="ECO:0007669"/>
    <property type="project" value="TreeGrafter"/>
</dbReference>
<name>A0A2U3L5Q7_9FIRM</name>
<reference evidence="7" key="1">
    <citation type="submission" date="2018-02" db="EMBL/GenBank/DDBJ databases">
        <authorList>
            <person name="Hausmann B."/>
        </authorList>
    </citation>
    <scope>NUCLEOTIDE SEQUENCE [LARGE SCALE GENOMIC DNA]</scope>
    <source>
        <strain evidence="7">Peat soil MAG SbF1</strain>
    </source>
</reference>
<proteinExistence type="predicted"/>
<evidence type="ECO:0000256" key="2">
    <source>
        <dbReference type="ARBA" id="ARBA00023125"/>
    </source>
</evidence>
<dbReference type="InterPro" id="IPR036271">
    <property type="entry name" value="Tet_transcr_reg_TetR-rel_C_sf"/>
</dbReference>
<keyword evidence="1" id="KW-0805">Transcription regulation</keyword>
<dbReference type="PROSITE" id="PS50977">
    <property type="entry name" value="HTH_TETR_2"/>
    <property type="match status" value="1"/>
</dbReference>
<keyword evidence="2 4" id="KW-0238">DNA-binding</keyword>